<protein>
    <submittedName>
        <fullName evidence="1">Uncharacterized protein</fullName>
    </submittedName>
</protein>
<dbReference type="AlphaFoldDB" id="A0A6C0HK24"/>
<organism evidence="1">
    <name type="scientific">viral metagenome</name>
    <dbReference type="NCBI Taxonomy" id="1070528"/>
    <lineage>
        <taxon>unclassified sequences</taxon>
        <taxon>metagenomes</taxon>
        <taxon>organismal metagenomes</taxon>
    </lineage>
</organism>
<dbReference type="EMBL" id="MN739974">
    <property type="protein sequence ID" value="QHT80774.1"/>
    <property type="molecule type" value="Genomic_DNA"/>
</dbReference>
<accession>A0A6C0HK24</accession>
<evidence type="ECO:0000313" key="1">
    <source>
        <dbReference type="EMBL" id="QHT80774.1"/>
    </source>
</evidence>
<sequence>MGSTYYNVPSSMLAAGSIGAYEFQTDTGYVTGASANLQANLIQLVSTPCILRDMGKTVYAPYGSAAGQKGYYRQVQLLVPTAITTFLGGPSGPTFGVGYNGIIDEYSPYFTFYIATPNNGLLGATNTGAVPIAGGQM</sequence>
<name>A0A6C0HK24_9ZZZZ</name>
<proteinExistence type="predicted"/>
<reference evidence="1" key="1">
    <citation type="journal article" date="2020" name="Nature">
        <title>Giant virus diversity and host interactions through global metagenomics.</title>
        <authorList>
            <person name="Schulz F."/>
            <person name="Roux S."/>
            <person name="Paez-Espino D."/>
            <person name="Jungbluth S."/>
            <person name="Walsh D.A."/>
            <person name="Denef V.J."/>
            <person name="McMahon K.D."/>
            <person name="Konstantinidis K.T."/>
            <person name="Eloe-Fadrosh E.A."/>
            <person name="Kyrpides N.C."/>
            <person name="Woyke T."/>
        </authorList>
    </citation>
    <scope>NUCLEOTIDE SEQUENCE</scope>
    <source>
        <strain evidence="1">GVMAG-M-3300023184-121</strain>
    </source>
</reference>